<dbReference type="EMBL" id="CAJJDO010000102">
    <property type="protein sequence ID" value="CAD8192840.1"/>
    <property type="molecule type" value="Genomic_DNA"/>
</dbReference>
<keyword evidence="1" id="KW-0175">Coiled coil</keyword>
<comment type="caution">
    <text evidence="2">The sequence shown here is derived from an EMBL/GenBank/DDBJ whole genome shotgun (WGS) entry which is preliminary data.</text>
</comment>
<accession>A0A8S1WW34</accession>
<evidence type="ECO:0000256" key="1">
    <source>
        <dbReference type="SAM" id="Coils"/>
    </source>
</evidence>
<sequence length="211" mass="25691">MSEHSYLIAENLELKTQVQNLKLEINQWQSHYDDLSMKYYQLQQSKINPNDLLEYEDLKIQQQRYQEQEIQQSFIIKQQNQFILNLQQENRDLIDKVDQLKQKAKNYDCLKQQYQNLEQASQKYFEELEMIKQRPPTIIVPNPDVTALYREINRLNAIIQQMCKNSIESICKTSYEYKNYQNDESIIENFNEQKKFYDQTIKKSDEKKQFY</sequence>
<evidence type="ECO:0000313" key="3">
    <source>
        <dbReference type="Proteomes" id="UP000689195"/>
    </source>
</evidence>
<keyword evidence="3" id="KW-1185">Reference proteome</keyword>
<evidence type="ECO:0000313" key="2">
    <source>
        <dbReference type="EMBL" id="CAD8192840.1"/>
    </source>
</evidence>
<feature type="coiled-coil region" evidence="1">
    <location>
        <begin position="83"/>
        <end position="134"/>
    </location>
</feature>
<name>A0A8S1WW34_9CILI</name>
<proteinExistence type="predicted"/>
<gene>
    <name evidence="2" type="ORF">PPENT_87.1.T1020194</name>
</gene>
<organism evidence="2 3">
    <name type="scientific">Paramecium pentaurelia</name>
    <dbReference type="NCBI Taxonomy" id="43138"/>
    <lineage>
        <taxon>Eukaryota</taxon>
        <taxon>Sar</taxon>
        <taxon>Alveolata</taxon>
        <taxon>Ciliophora</taxon>
        <taxon>Intramacronucleata</taxon>
        <taxon>Oligohymenophorea</taxon>
        <taxon>Peniculida</taxon>
        <taxon>Parameciidae</taxon>
        <taxon>Paramecium</taxon>
    </lineage>
</organism>
<reference evidence="2" key="1">
    <citation type="submission" date="2021-01" db="EMBL/GenBank/DDBJ databases">
        <authorList>
            <consortium name="Genoscope - CEA"/>
            <person name="William W."/>
        </authorList>
    </citation>
    <scope>NUCLEOTIDE SEQUENCE</scope>
</reference>
<feature type="coiled-coil region" evidence="1">
    <location>
        <begin position="11"/>
        <end position="38"/>
    </location>
</feature>
<protein>
    <submittedName>
        <fullName evidence="2">Uncharacterized protein</fullName>
    </submittedName>
</protein>
<dbReference type="Proteomes" id="UP000689195">
    <property type="component" value="Unassembled WGS sequence"/>
</dbReference>
<dbReference type="OrthoDB" id="302322at2759"/>
<dbReference type="AlphaFoldDB" id="A0A8S1WW34"/>